<feature type="domain" description="Glycosyltransferase 2-like" evidence="1">
    <location>
        <begin position="3"/>
        <end position="134"/>
    </location>
</feature>
<proteinExistence type="predicted"/>
<dbReference type="PANTHER" id="PTHR43630">
    <property type="entry name" value="POLY-BETA-1,6-N-ACETYL-D-GLUCOSAMINE SYNTHASE"/>
    <property type="match status" value="1"/>
</dbReference>
<organism evidence="2 3">
    <name type="scientific">Candidatus Amesbacteria bacterium RIFOXYB1_FULL_44_23</name>
    <dbReference type="NCBI Taxonomy" id="1797263"/>
    <lineage>
        <taxon>Bacteria</taxon>
        <taxon>Candidatus Amesiibacteriota</taxon>
    </lineage>
</organism>
<evidence type="ECO:0000313" key="2">
    <source>
        <dbReference type="EMBL" id="OGD08717.1"/>
    </source>
</evidence>
<dbReference type="SUPFAM" id="SSF53448">
    <property type="entry name" value="Nucleotide-diphospho-sugar transferases"/>
    <property type="match status" value="1"/>
</dbReference>
<sequence>MLSVVISAWNEEQNLPRVVASVRGLADEIVVVDTESTDKTKLVAKQLGCQVFSHPNTGIVEPVRNFSIAKAKGDWVLLLDADEEVSPALKKHIQKVISENKADYFRIPRRNYIFGRWIKSSHWWPDYVYRLFRKGYIVWDSAIHSIPQTRGLGLDFSSDEDHAIIHHHYSTISQYFERVNRYTDHQLSLLVANGVVFKWQYLLQKPAQEFLRQFFSRGGYKEGIHGLALSGLQTFSEMTLYLKLWQHHGFSDQKVSLPEFGKQASSVIRDYSWWYFEETGKNTFFLLKPFVKIHRRIATFLCRFLS</sequence>
<dbReference type="Pfam" id="PF00535">
    <property type="entry name" value="Glycos_transf_2"/>
    <property type="match status" value="1"/>
</dbReference>
<dbReference type="STRING" id="1797263.A2397_04120"/>
<name>A0A1F4ZTE2_9BACT</name>
<gene>
    <name evidence="2" type="ORF">A2397_04120</name>
</gene>
<dbReference type="CDD" id="cd02511">
    <property type="entry name" value="Beta4Glucosyltransferase"/>
    <property type="match status" value="1"/>
</dbReference>
<dbReference type="PANTHER" id="PTHR43630:SF2">
    <property type="entry name" value="GLYCOSYLTRANSFERASE"/>
    <property type="match status" value="1"/>
</dbReference>
<dbReference type="AlphaFoldDB" id="A0A1F4ZTE2"/>
<evidence type="ECO:0000259" key="1">
    <source>
        <dbReference type="Pfam" id="PF00535"/>
    </source>
</evidence>
<accession>A0A1F4ZTE2</accession>
<dbReference type="Gene3D" id="3.90.550.10">
    <property type="entry name" value="Spore Coat Polysaccharide Biosynthesis Protein SpsA, Chain A"/>
    <property type="match status" value="1"/>
</dbReference>
<protein>
    <recommendedName>
        <fullName evidence="1">Glycosyltransferase 2-like domain-containing protein</fullName>
    </recommendedName>
</protein>
<dbReference type="Proteomes" id="UP000176424">
    <property type="component" value="Unassembled WGS sequence"/>
</dbReference>
<dbReference type="EMBL" id="MEXR01000052">
    <property type="protein sequence ID" value="OGD08717.1"/>
    <property type="molecule type" value="Genomic_DNA"/>
</dbReference>
<dbReference type="InterPro" id="IPR029044">
    <property type="entry name" value="Nucleotide-diphossugar_trans"/>
</dbReference>
<evidence type="ECO:0000313" key="3">
    <source>
        <dbReference type="Proteomes" id="UP000176424"/>
    </source>
</evidence>
<dbReference type="InterPro" id="IPR001173">
    <property type="entry name" value="Glyco_trans_2-like"/>
</dbReference>
<comment type="caution">
    <text evidence="2">The sequence shown here is derived from an EMBL/GenBank/DDBJ whole genome shotgun (WGS) entry which is preliminary data.</text>
</comment>
<reference evidence="2 3" key="1">
    <citation type="journal article" date="2016" name="Nat. Commun.">
        <title>Thousands of microbial genomes shed light on interconnected biogeochemical processes in an aquifer system.</title>
        <authorList>
            <person name="Anantharaman K."/>
            <person name="Brown C.T."/>
            <person name="Hug L.A."/>
            <person name="Sharon I."/>
            <person name="Castelle C.J."/>
            <person name="Probst A.J."/>
            <person name="Thomas B.C."/>
            <person name="Singh A."/>
            <person name="Wilkins M.J."/>
            <person name="Karaoz U."/>
            <person name="Brodie E.L."/>
            <person name="Williams K.H."/>
            <person name="Hubbard S.S."/>
            <person name="Banfield J.F."/>
        </authorList>
    </citation>
    <scope>NUCLEOTIDE SEQUENCE [LARGE SCALE GENOMIC DNA]</scope>
</reference>